<evidence type="ECO:0000256" key="1">
    <source>
        <dbReference type="ARBA" id="ARBA00004123"/>
    </source>
</evidence>
<dbReference type="PANTHER" id="PTHR11953">
    <property type="entry name" value="EXOSOME COMPLEX COMPONENT"/>
    <property type="match status" value="1"/>
</dbReference>
<dbReference type="Gene3D" id="3.30.230.70">
    <property type="entry name" value="GHMP Kinase, N-terminal domain"/>
    <property type="match status" value="1"/>
</dbReference>
<dbReference type="Proteomes" id="UP000694941">
    <property type="component" value="Unplaced"/>
</dbReference>
<keyword evidence="5" id="KW-0539">Nucleus</keyword>
<sequence length="223" mass="24762">MLSDNKENETQSIRTLSAELSNLSRPDGSAIVAQGDTVVQSAVYGPVEVRPNKELPDKAYFDIVYKPLTGLPGCPEKLRERVIRNTLEATLLVNLHPRKSINLILQEMQNDGGLLACCINSACMALMDAGLAMKCLVAALNAVITTEGDVLLDPSLKQEEEAKACFTFAFESINHEVITSNTQGSYSETEFKKCLEICRSASMKVFDFYRECVQRRFSKEIDR</sequence>
<dbReference type="InterPro" id="IPR050080">
    <property type="entry name" value="RNase_PH"/>
</dbReference>
<comment type="similarity">
    <text evidence="2">Belongs to the RNase PH family.</text>
</comment>
<keyword evidence="4" id="KW-0271">Exosome</keyword>
<dbReference type="RefSeq" id="XP_013777505.1">
    <property type="nucleotide sequence ID" value="XM_013922051.2"/>
</dbReference>
<evidence type="ECO:0000259" key="6">
    <source>
        <dbReference type="Pfam" id="PF01138"/>
    </source>
</evidence>
<evidence type="ECO:0000256" key="3">
    <source>
        <dbReference type="ARBA" id="ARBA00022552"/>
    </source>
</evidence>
<dbReference type="InterPro" id="IPR036345">
    <property type="entry name" value="ExoRNase_PH_dom2_sf"/>
</dbReference>
<evidence type="ECO:0000313" key="9">
    <source>
        <dbReference type="RefSeq" id="XP_013777505.1"/>
    </source>
</evidence>
<accession>A0ABM1B9F0</accession>
<feature type="domain" description="Exoribonuclease phosphorolytic" evidence="6">
    <location>
        <begin position="13"/>
        <end position="131"/>
    </location>
</feature>
<feature type="domain" description="Exoribonuclease phosphorolytic" evidence="7">
    <location>
        <begin position="147"/>
        <end position="197"/>
    </location>
</feature>
<evidence type="ECO:0000256" key="5">
    <source>
        <dbReference type="ARBA" id="ARBA00023242"/>
    </source>
</evidence>
<dbReference type="InterPro" id="IPR015847">
    <property type="entry name" value="ExoRNase_PH_dom2"/>
</dbReference>
<dbReference type="Pfam" id="PF01138">
    <property type="entry name" value="RNase_PH"/>
    <property type="match status" value="1"/>
</dbReference>
<comment type="subcellular location">
    <subcellularLocation>
        <location evidence="1">Nucleus</location>
    </subcellularLocation>
</comment>
<evidence type="ECO:0000313" key="8">
    <source>
        <dbReference type="Proteomes" id="UP000694941"/>
    </source>
</evidence>
<keyword evidence="3" id="KW-0698">rRNA processing</keyword>
<dbReference type="SUPFAM" id="SSF54211">
    <property type="entry name" value="Ribosomal protein S5 domain 2-like"/>
    <property type="match status" value="1"/>
</dbReference>
<name>A0ABM1B9F0_LIMPO</name>
<evidence type="ECO:0000256" key="2">
    <source>
        <dbReference type="ARBA" id="ARBA00006678"/>
    </source>
</evidence>
<dbReference type="Pfam" id="PF03725">
    <property type="entry name" value="RNase_PH_C"/>
    <property type="match status" value="1"/>
</dbReference>
<organism evidence="8 9">
    <name type="scientific">Limulus polyphemus</name>
    <name type="common">Atlantic horseshoe crab</name>
    <dbReference type="NCBI Taxonomy" id="6850"/>
    <lineage>
        <taxon>Eukaryota</taxon>
        <taxon>Metazoa</taxon>
        <taxon>Ecdysozoa</taxon>
        <taxon>Arthropoda</taxon>
        <taxon>Chelicerata</taxon>
        <taxon>Merostomata</taxon>
        <taxon>Xiphosura</taxon>
        <taxon>Limulidae</taxon>
        <taxon>Limulus</taxon>
    </lineage>
</organism>
<evidence type="ECO:0000259" key="7">
    <source>
        <dbReference type="Pfam" id="PF03725"/>
    </source>
</evidence>
<evidence type="ECO:0000256" key="4">
    <source>
        <dbReference type="ARBA" id="ARBA00022835"/>
    </source>
</evidence>
<dbReference type="GeneID" id="106462153"/>
<dbReference type="CDD" id="cd11372">
    <property type="entry name" value="RNase_PH_RRP46"/>
    <property type="match status" value="1"/>
</dbReference>
<dbReference type="PANTHER" id="PTHR11953:SF1">
    <property type="entry name" value="EXOSOME COMPLEX COMPONENT RRP46"/>
    <property type="match status" value="1"/>
</dbReference>
<keyword evidence="8" id="KW-1185">Reference proteome</keyword>
<dbReference type="InterPro" id="IPR020568">
    <property type="entry name" value="Ribosomal_Su5_D2-typ_SF"/>
</dbReference>
<dbReference type="InterPro" id="IPR001247">
    <property type="entry name" value="ExoRNase_PH_dom1"/>
</dbReference>
<reference evidence="9" key="1">
    <citation type="submission" date="2025-08" db="UniProtKB">
        <authorList>
            <consortium name="RefSeq"/>
        </authorList>
    </citation>
    <scope>IDENTIFICATION</scope>
    <source>
        <tissue evidence="9">Muscle</tissue>
    </source>
</reference>
<dbReference type="SUPFAM" id="SSF55666">
    <property type="entry name" value="Ribonuclease PH domain 2-like"/>
    <property type="match status" value="1"/>
</dbReference>
<gene>
    <name evidence="9" type="primary">LOC106462153</name>
</gene>
<proteinExistence type="inferred from homology"/>
<protein>
    <submittedName>
        <fullName evidence="9">Exosome complex component RRP46-like</fullName>
    </submittedName>
</protein>
<dbReference type="InterPro" id="IPR027408">
    <property type="entry name" value="PNPase/RNase_PH_dom_sf"/>
</dbReference>